<feature type="region of interest" description="Disordered" evidence="1">
    <location>
        <begin position="77"/>
        <end position="98"/>
    </location>
</feature>
<feature type="compositionally biased region" description="Acidic residues" evidence="1">
    <location>
        <begin position="84"/>
        <end position="93"/>
    </location>
</feature>
<gene>
    <name evidence="2" type="ORF">EXE58_18305</name>
</gene>
<keyword evidence="3" id="KW-1185">Reference proteome</keyword>
<accession>A0A4P7IL28</accession>
<dbReference type="AlphaFoldDB" id="A0A4P7IL28"/>
<sequence>MSVTLAPGCFDPAEAVDEPDWDAMDDEEYDARFPVEATGAGEGGWEATPQFRVITDTVELAADALLIAAERFMRVGDSGSEHAESEEDWDEDDRGPSITRVTIDEEAAYISADTDDWLSHRMAETMKFILVQELTMAGVSAVISADYNPARGVHARPWPPK</sequence>
<proteinExistence type="predicted"/>
<dbReference type="KEGG" id="nsn:EXE58_18305"/>
<dbReference type="RefSeq" id="WP_135269172.1">
    <property type="nucleotide sequence ID" value="NZ_CP038436.1"/>
</dbReference>
<dbReference type="EMBL" id="CP038436">
    <property type="protein sequence ID" value="QBX57187.1"/>
    <property type="molecule type" value="Genomic_DNA"/>
</dbReference>
<evidence type="ECO:0000313" key="2">
    <source>
        <dbReference type="EMBL" id="QBX57187.1"/>
    </source>
</evidence>
<protein>
    <submittedName>
        <fullName evidence="2">Uncharacterized protein</fullName>
    </submittedName>
</protein>
<reference evidence="2 3" key="1">
    <citation type="submission" date="2019-03" db="EMBL/GenBank/DDBJ databases">
        <title>Three New Species of Nocardioides, Nocardioides euryhalodurans sp. nov., Nocardioides seonyuensis sp. nov. and Nocardioides eburneoflavus sp. nov. Iolated from Soil.</title>
        <authorList>
            <person name="Roh S.G."/>
            <person name="Lee C."/>
            <person name="Kim M.-K."/>
            <person name="Kim S.B."/>
        </authorList>
    </citation>
    <scope>NUCLEOTIDE SEQUENCE [LARGE SCALE GENOMIC DNA]</scope>
    <source>
        <strain evidence="2 3">MMS17-SY207-3</strain>
    </source>
</reference>
<organism evidence="2 3">
    <name type="scientific">Nocardioides seonyuensis</name>
    <dbReference type="NCBI Taxonomy" id="2518371"/>
    <lineage>
        <taxon>Bacteria</taxon>
        <taxon>Bacillati</taxon>
        <taxon>Actinomycetota</taxon>
        <taxon>Actinomycetes</taxon>
        <taxon>Propionibacteriales</taxon>
        <taxon>Nocardioidaceae</taxon>
        <taxon>Nocardioides</taxon>
    </lineage>
</organism>
<dbReference type="Proteomes" id="UP000294853">
    <property type="component" value="Chromosome"/>
</dbReference>
<evidence type="ECO:0000256" key="1">
    <source>
        <dbReference type="SAM" id="MobiDB-lite"/>
    </source>
</evidence>
<evidence type="ECO:0000313" key="3">
    <source>
        <dbReference type="Proteomes" id="UP000294853"/>
    </source>
</evidence>
<name>A0A4P7IL28_9ACTN</name>